<dbReference type="Pfam" id="PF14206">
    <property type="entry name" value="Cys_rich_CPCC"/>
    <property type="match status" value="1"/>
</dbReference>
<accession>A0A9D2M6I7</accession>
<evidence type="ECO:0000313" key="3">
    <source>
        <dbReference type="EMBL" id="HJB42330.1"/>
    </source>
</evidence>
<reference evidence="3" key="2">
    <citation type="submission" date="2021-04" db="EMBL/GenBank/DDBJ databases">
        <authorList>
            <person name="Gilroy R."/>
        </authorList>
    </citation>
    <scope>NUCLEOTIDE SEQUENCE</scope>
    <source>
        <strain evidence="3">ChiBcec8-13705</strain>
    </source>
</reference>
<reference evidence="3" key="1">
    <citation type="journal article" date="2021" name="PeerJ">
        <title>Extensive microbial diversity within the chicken gut microbiome revealed by metagenomics and culture.</title>
        <authorList>
            <person name="Gilroy R."/>
            <person name="Ravi A."/>
            <person name="Getino M."/>
            <person name="Pursley I."/>
            <person name="Horton D.L."/>
            <person name="Alikhan N.F."/>
            <person name="Baker D."/>
            <person name="Gharbi K."/>
            <person name="Hall N."/>
            <person name="Watson M."/>
            <person name="Adriaenssens E.M."/>
            <person name="Foster-Nyarko E."/>
            <person name="Jarju S."/>
            <person name="Secka A."/>
            <person name="Antonio M."/>
            <person name="Oren A."/>
            <person name="Chaudhuri R.R."/>
            <person name="La Ragione R."/>
            <person name="Hildebrand F."/>
            <person name="Pallen M.J."/>
        </authorList>
    </citation>
    <scope>NUCLEOTIDE SEQUENCE</scope>
    <source>
        <strain evidence="3">ChiBcec8-13705</strain>
    </source>
</reference>
<comment type="caution">
    <text evidence="3">The sequence shown here is derived from an EMBL/GenBank/DDBJ whole genome shotgun (WGS) entry which is preliminary data.</text>
</comment>
<name>A0A9D2M6I7_9FIRM</name>
<gene>
    <name evidence="3" type="ORF">H9945_07515</name>
</gene>
<dbReference type="Proteomes" id="UP000886803">
    <property type="component" value="Unassembled WGS sequence"/>
</dbReference>
<dbReference type="AlphaFoldDB" id="A0A9D2M6I7"/>
<sequence>MSTNETNVCPVCGRSVLEAFEICPVCDWQNDRVQFMHPDMEGGANNMSLNQAKQAWKNGEPIR</sequence>
<dbReference type="InterPro" id="IPR025983">
    <property type="entry name" value="Cys_rich_CPCC"/>
</dbReference>
<evidence type="ECO:0000313" key="4">
    <source>
        <dbReference type="Proteomes" id="UP000886803"/>
    </source>
</evidence>
<proteinExistence type="predicted"/>
<evidence type="ECO:0000259" key="2">
    <source>
        <dbReference type="Pfam" id="PF14206"/>
    </source>
</evidence>
<feature type="region of interest" description="Disordered" evidence="1">
    <location>
        <begin position="43"/>
        <end position="63"/>
    </location>
</feature>
<feature type="domain" description="Cysteine-rich CPCC" evidence="2">
    <location>
        <begin position="9"/>
        <end position="57"/>
    </location>
</feature>
<dbReference type="EMBL" id="DWYG01000128">
    <property type="protein sequence ID" value="HJB42330.1"/>
    <property type="molecule type" value="Genomic_DNA"/>
</dbReference>
<evidence type="ECO:0000256" key="1">
    <source>
        <dbReference type="SAM" id="MobiDB-lite"/>
    </source>
</evidence>
<organism evidence="3 4">
    <name type="scientific">Candidatus Gemmiger avicola</name>
    <dbReference type="NCBI Taxonomy" id="2838605"/>
    <lineage>
        <taxon>Bacteria</taxon>
        <taxon>Bacillati</taxon>
        <taxon>Bacillota</taxon>
        <taxon>Clostridia</taxon>
        <taxon>Eubacteriales</taxon>
        <taxon>Gemmiger</taxon>
    </lineage>
</organism>
<protein>
    <recommendedName>
        <fullName evidence="2">Cysteine-rich CPCC domain-containing protein</fullName>
    </recommendedName>
</protein>